<accession>W7K3L0</accession>
<feature type="compositionally biased region" description="Low complexity" evidence="2">
    <location>
        <begin position="1221"/>
        <end position="1234"/>
    </location>
</feature>
<feature type="compositionally biased region" description="Basic and acidic residues" evidence="2">
    <location>
        <begin position="548"/>
        <end position="565"/>
    </location>
</feature>
<name>W7K3L0_PLAFA</name>
<dbReference type="Pfam" id="PF22672">
    <property type="entry name" value="DBL_C"/>
    <property type="match status" value="2"/>
</dbReference>
<feature type="domain" description="Duffy-antigen binding" evidence="4">
    <location>
        <begin position="992"/>
        <end position="1170"/>
    </location>
</feature>
<dbReference type="InterPro" id="IPR041480">
    <property type="entry name" value="CIDR1_gamma"/>
</dbReference>
<dbReference type="InterPro" id="IPR008602">
    <property type="entry name" value="Duffy-antigen-binding"/>
</dbReference>
<evidence type="ECO:0008006" key="11">
    <source>
        <dbReference type="Google" id="ProtNLM"/>
    </source>
</evidence>
<organism evidence="9 10">
    <name type="scientific">Plasmodium falciparum UGT5.1</name>
    <dbReference type="NCBI Taxonomy" id="1237627"/>
    <lineage>
        <taxon>Eukaryota</taxon>
        <taxon>Sar</taxon>
        <taxon>Alveolata</taxon>
        <taxon>Apicomplexa</taxon>
        <taxon>Aconoidasida</taxon>
        <taxon>Haemosporida</taxon>
        <taxon>Plasmodiidae</taxon>
        <taxon>Plasmodium</taxon>
        <taxon>Plasmodium (Laverania)</taxon>
    </lineage>
</organism>
<feature type="region of interest" description="Disordered" evidence="2">
    <location>
        <begin position="1"/>
        <end position="46"/>
    </location>
</feature>
<feature type="domain" description="Duffy-antigen binding" evidence="4">
    <location>
        <begin position="118"/>
        <end position="332"/>
    </location>
</feature>
<feature type="region of interest" description="Disordered" evidence="2">
    <location>
        <begin position="540"/>
        <end position="565"/>
    </location>
</feature>
<evidence type="ECO:0000259" key="4">
    <source>
        <dbReference type="Pfam" id="PF05424"/>
    </source>
</evidence>
<feature type="domain" description="Duffy-binding-like" evidence="3">
    <location>
        <begin position="1505"/>
        <end position="1649"/>
    </location>
</feature>
<feature type="region of interest" description="Disordered" evidence="2">
    <location>
        <begin position="1047"/>
        <end position="1067"/>
    </location>
</feature>
<dbReference type="Proteomes" id="UP000030697">
    <property type="component" value="Unassembled WGS sequence"/>
</dbReference>
<dbReference type="InterPro" id="IPR042202">
    <property type="entry name" value="Duffy-ag-bd_sf"/>
</dbReference>
<feature type="region of interest" description="Disordered" evidence="2">
    <location>
        <begin position="1644"/>
        <end position="1765"/>
    </location>
</feature>
<sequence>MTPGGRQGDGGEDIDHQSAKHLLDSIGKKVHDQVKGEAEKRSNGELEGNLQYANGMRERAAFSDTCNLVQEYYKHTNGGGNGDPCGNTTGKEDDSKRFSKERVSKYDEKKIGCSNSEGACAPFRRLFLCKKNLENINNNIDNDTLLAEVCLAAKFEGESLKTYRAQYDEQYPSSGSTFTMCTMLARSFADIGDIVRGRDLYFGKRKKKNQKETERDQLEKELKEIFGNIYEGLSKNGAQKHYEDKNGGNFFKLRQDWWTANRGKVWEAMTCSEDLKNSSYFHATCSDSDGNSQYQTQNQCRCTKTSGANAGKANDNVNIVPTYFDYVPQYLRWFEEWAEDFCRKKNKKIKDVQKQCRDKGEDGDDRYCSRNGYDCTKTKRAIGKYRMGNQCTKCLFACNPYVDWINNQKEQFDKQKQKYINVISGTSRSNGGGRQKRKARSISNDDNGYEKKFYEELKNSRYGNVNAFLGLLSKEKVCEQITTQEEGKINFENVNSRGGDGGAASGDSSTSGASGTNDINNGTFYRSKYCQPCPFCGMKRKKNSSGGWEEKSENDENCKRGKLYEPKPGVEGTEIKILKSGEGKEDIKNKIEKFCKTQIGNGSVPGGASGGNSDSQELYEEWKCYEGKDVEKVGEKDEDDLDDDDDVEHSGGLCILQKTNGEENGKKQKTFHDLFYYWVAHMLKDSIHWRTEKLKRCLKNGNTIKCGKNCKDDCGCFQKWVEQKKEKEWKPIKDHFGKQKDLNEIDPYELLEWVLELEFLKGESTDDSEEKSENSLNAEELKHLKEIKDLLDEEKKNTQEASVGASDGKKKTIMDKLLEHEEGIATNCLEKCQETQKPQDGAGRSLNPLSRDTKKNEPEDEDEDEDEDDDDEEEAPKEDPPAEEAEDNNAVEETVAEVTEVETVNPCEIVNTLFTNGDNTALQDACKQKYSAPNRYWGWKCVTPTTSNDTTREAGKGGGEGGGSSEHGSRHRRSISAAPGQAPNGKDSAGSICVPPRRRKLYLYDLQSLSGEDGKTQSHEQLLEWFVKSAAVETFFSWHKYKAENTKTQSVGNGDGDDDNNPQNKLKRGTIPIDFLRLMFYTLGDYRDILFSNTDIVLKELSSSDKENMQKIKENIEKLLPKNGVKHAPKTSGTTPNDWWDDNAKHIWHGMICALTYKESDKKPTEGTNKIEKDDDVYKKFFGNTPEKPNNKLNPVTNGTYKDNYQYKTVKLEEKNSGPKTGSSTQSSTTSDNTPPKLSDFVLRPPYFRYLEEWGEEFCKERKKRLEKIEKECMDEDGDTQKYSGDGETCNEVLPKNDGTVHSLEGPSCAISCRSYKKWINTKKTQYEKQKEAYDGQKDNYVKESNNHDNGFSETLQKFTTAKEFLQKLASCKNNNDNGNNNGEDKIEFDKPEKTFNDAQNCKPCSEFKTNCKNGHCGGSPNGNTCQNNKITAENIKNSTEIDMLVSDNKKDFSDGLDECKGAGIFEGIRKDVWKCGNVCGYIVCKPEKVNGKQNQKQIILVRALFKRWVEYFFDDYNKINKKLNSCTKNDQQSTCINECENKCKCVEKWIEKKRTEWKQIKERFNEQYKSKTSDEYFNVKSFLETWIPRIPVVTDKGKYATLDALEKSLACKCTDSSGNEKRKYNDVVECLLDKLEDKEKKCKDQASGSDCNTPPTTDTPTLEDEEPLEEEDQTPEDAKKMIPKICGEMTTTEEQTNTEETCTPVDEKVEEEPKQTAEVENGAARPSGPAAQPEDDTEEKAQATKEDKAPKVEPPPPKPTPELLDNPHVLTALVTSTLAWSVGIGFATFTYFYLKKKTKSSVGNLFQILQIPKSDYDIPTLKSSNRYIPYASDRYKGKTYIYMEGDSSGDEKYAFMSDTSDITSSESEYEELDINDIYPYQSPKYKTLIEVVLEPSGKLSGNTIPTSDKNTPTSNIPSDNTPTPPPINDDEWNQLKDEFISNMLQNVQNDMPNYYISGDIPLNTQPNTLYFDKPEEKPFITSIHDRNLYSGEEYSYDMSTNSGNNDLYSGIDPTSGKHGSYSDNHHPYSGIDLINDSLSGNQHIDIYDEILKRKENELFGTENTKRMSTQNVAKITNSDPIECQLNLFHKWLDRHRDMCQQWDNTVDILNKLKEEWDSDKLHTPIDDIPSDNKTLNTNVSIQIDMDNPKPTNEDNVVDCNPAENNIYVDSNPDRTFPSNPNPVENNTYVNTPTNVQIEMDVNNHKVVKEKYPVSDMWDI</sequence>
<feature type="compositionally biased region" description="Low complexity" evidence="2">
    <location>
        <begin position="505"/>
        <end position="516"/>
    </location>
</feature>
<feature type="region of interest" description="Disordered" evidence="2">
    <location>
        <begin position="1901"/>
        <end position="1927"/>
    </location>
</feature>
<keyword evidence="1" id="KW-0175">Coiled coil</keyword>
<evidence type="ECO:0000313" key="10">
    <source>
        <dbReference type="Proteomes" id="UP000030697"/>
    </source>
</evidence>
<feature type="region of interest" description="Disordered" evidence="2">
    <location>
        <begin position="77"/>
        <end position="101"/>
    </location>
</feature>
<dbReference type="FunFam" id="1.20.58.830:FF:000001">
    <property type="entry name" value="Erythrocyte membrane protein 1, PfEMP1"/>
    <property type="match status" value="1"/>
</dbReference>
<feature type="region of interest" description="Disordered" evidence="2">
    <location>
        <begin position="489"/>
        <end position="518"/>
    </location>
</feature>
<dbReference type="InterPro" id="IPR044932">
    <property type="entry name" value="PfEMP1_ATS_sf"/>
</dbReference>
<feature type="domain" description="Duffy-binding-like" evidence="8">
    <location>
        <begin position="1253"/>
        <end position="1399"/>
    </location>
</feature>
<feature type="domain" description="Plasmodium falciparum erythrocyte membrane protein-1 N-terminal segment" evidence="6">
    <location>
        <begin position="18"/>
        <end position="53"/>
    </location>
</feature>
<feature type="compositionally biased region" description="Basic and acidic residues" evidence="2">
    <location>
        <begin position="13"/>
        <end position="44"/>
    </location>
</feature>
<feature type="region of interest" description="Disordered" evidence="2">
    <location>
        <begin position="938"/>
        <end position="993"/>
    </location>
</feature>
<feature type="compositionally biased region" description="Polar residues" evidence="2">
    <location>
        <begin position="1901"/>
        <end position="1910"/>
    </location>
</feature>
<dbReference type="Gene3D" id="1.20.58.1930">
    <property type="match status" value="1"/>
</dbReference>
<dbReference type="Gene3D" id="1.10.1900.40">
    <property type="entry name" value="Acidic terminal segments, variant surface antigen of PfEMP1"/>
    <property type="match status" value="2"/>
</dbReference>
<evidence type="ECO:0000256" key="2">
    <source>
        <dbReference type="SAM" id="MobiDB-lite"/>
    </source>
</evidence>
<dbReference type="Pfam" id="PF15447">
    <property type="entry name" value="NTS"/>
    <property type="match status" value="1"/>
</dbReference>
<dbReference type="InterPro" id="IPR054595">
    <property type="entry name" value="DBL_C"/>
</dbReference>
<feature type="coiled-coil region" evidence="1">
    <location>
        <begin position="201"/>
        <end position="228"/>
    </location>
</feature>
<feature type="compositionally biased region" description="Gly residues" evidence="2">
    <location>
        <begin position="956"/>
        <end position="965"/>
    </location>
</feature>
<proteinExistence type="predicted"/>
<evidence type="ECO:0000259" key="6">
    <source>
        <dbReference type="Pfam" id="PF15447"/>
    </source>
</evidence>
<feature type="region of interest" description="Disordered" evidence="2">
    <location>
        <begin position="834"/>
        <end position="890"/>
    </location>
</feature>
<feature type="compositionally biased region" description="Acidic residues" evidence="2">
    <location>
        <begin position="1662"/>
        <end position="1676"/>
    </location>
</feature>
<feature type="domain" description="Duffy-binding-like" evidence="8">
    <location>
        <begin position="336"/>
        <end position="494"/>
    </location>
</feature>
<dbReference type="GO" id="GO:0046789">
    <property type="term" value="F:host cell surface receptor binding"/>
    <property type="evidence" value="ECO:0007669"/>
    <property type="project" value="InterPro"/>
</dbReference>
<feature type="domain" description="Duffy-binding-like" evidence="3">
    <location>
        <begin position="674"/>
        <end position="834"/>
    </location>
</feature>
<dbReference type="Pfam" id="PF03011">
    <property type="entry name" value="PFEMP"/>
    <property type="match status" value="2"/>
</dbReference>
<dbReference type="FunFam" id="1.20.58.830:FF:000003">
    <property type="entry name" value="Erythrocyte membrane protein 1, PfEMP1"/>
    <property type="match status" value="1"/>
</dbReference>
<dbReference type="SUPFAM" id="SSF140924">
    <property type="entry name" value="Duffy binding domain-like"/>
    <property type="match status" value="4"/>
</dbReference>
<dbReference type="Pfam" id="PF15445">
    <property type="entry name" value="ATS"/>
    <property type="match status" value="1"/>
</dbReference>
<dbReference type="FunFam" id="1.10.1900.40:FF:000005">
    <property type="entry name" value="Erythrocyte membrane protein 1, PfEMP1"/>
    <property type="match status" value="1"/>
</dbReference>
<reference evidence="9 10" key="1">
    <citation type="submission" date="2013-02" db="EMBL/GenBank/DDBJ databases">
        <title>The Genome Sequence of Plasmodium falciparum UGT5.1.</title>
        <authorList>
            <consortium name="The Broad Institute Genome Sequencing Platform"/>
            <consortium name="The Broad Institute Genome Sequencing Center for Infectious Disease"/>
            <person name="Neafsey D."/>
            <person name="Cheeseman I."/>
            <person name="Volkman S."/>
            <person name="Adams J."/>
            <person name="Walker B."/>
            <person name="Young S.K."/>
            <person name="Zeng Q."/>
            <person name="Gargeya S."/>
            <person name="Fitzgerald M."/>
            <person name="Haas B."/>
            <person name="Abouelleil A."/>
            <person name="Alvarado L."/>
            <person name="Arachchi H.M."/>
            <person name="Berlin A.M."/>
            <person name="Chapman S.B."/>
            <person name="Dewar J."/>
            <person name="Goldberg J."/>
            <person name="Griggs A."/>
            <person name="Gujja S."/>
            <person name="Hansen M."/>
            <person name="Howarth C."/>
            <person name="Imamovic A."/>
            <person name="Larimer J."/>
            <person name="McCowan C."/>
            <person name="Murphy C."/>
            <person name="Neiman D."/>
            <person name="Pearson M."/>
            <person name="Priest M."/>
            <person name="Roberts A."/>
            <person name="Saif S."/>
            <person name="Shea T."/>
            <person name="Sisk P."/>
            <person name="Sykes S."/>
            <person name="Wortman J."/>
            <person name="Nusbaum C."/>
            <person name="Birren B."/>
        </authorList>
    </citation>
    <scope>NUCLEOTIDE SEQUENCE [LARGE SCALE GENOMIC DNA]</scope>
    <source>
        <strain evidence="9 10">UGT5.1</strain>
    </source>
</reference>
<feature type="compositionally biased region" description="Polar residues" evidence="2">
    <location>
        <begin position="1187"/>
        <end position="1207"/>
    </location>
</feature>
<dbReference type="FunFam" id="1.20.58.830:FF:000004">
    <property type="entry name" value="Erythrocyte membrane protein 1, PfEMP1"/>
    <property type="match status" value="1"/>
</dbReference>
<evidence type="ECO:0000259" key="7">
    <source>
        <dbReference type="Pfam" id="PF18562"/>
    </source>
</evidence>
<evidence type="ECO:0000313" key="9">
    <source>
        <dbReference type="EMBL" id="EWC78506.1"/>
    </source>
</evidence>
<dbReference type="Pfam" id="PF05424">
    <property type="entry name" value="Duffy_binding"/>
    <property type="match status" value="2"/>
</dbReference>
<feature type="domain" description="Cysteine-rich interdomain region 1 gamma" evidence="7">
    <location>
        <begin position="1439"/>
        <end position="1489"/>
    </location>
</feature>
<feature type="region of interest" description="Disordered" evidence="2">
    <location>
        <begin position="424"/>
        <end position="445"/>
    </location>
</feature>
<gene>
    <name evidence="9" type="ORF">C923_00826</name>
</gene>
<feature type="compositionally biased region" description="Basic and acidic residues" evidence="2">
    <location>
        <begin position="1706"/>
        <end position="1718"/>
    </location>
</feature>
<feature type="domain" description="Plasmodium falciparum erythrocyte membrane protein 1 acidic terminal segment" evidence="5">
    <location>
        <begin position="1778"/>
        <end position="2220"/>
    </location>
</feature>
<dbReference type="InterPro" id="IPR004258">
    <property type="entry name" value="DBL"/>
</dbReference>
<feature type="compositionally biased region" description="Low complexity" evidence="2">
    <location>
        <begin position="1911"/>
        <end position="1922"/>
    </location>
</feature>
<evidence type="ECO:0000259" key="3">
    <source>
        <dbReference type="Pfam" id="PF03011"/>
    </source>
</evidence>
<protein>
    <recommendedName>
        <fullName evidence="11">Erythrocyte membrane protein 1</fullName>
    </recommendedName>
</protein>
<dbReference type="FunFam" id="1.20.58.1930:FF:000001">
    <property type="entry name" value="Erythrocyte membrane protein 1, PfEMP1"/>
    <property type="match status" value="1"/>
</dbReference>
<feature type="compositionally biased region" description="Low complexity" evidence="2">
    <location>
        <begin position="1689"/>
        <end position="1704"/>
    </location>
</feature>
<feature type="region of interest" description="Disordered" evidence="2">
    <location>
        <begin position="1180"/>
        <end position="1240"/>
    </location>
</feature>
<feature type="compositionally biased region" description="Basic and acidic residues" evidence="2">
    <location>
        <begin position="1740"/>
        <end position="1752"/>
    </location>
</feature>
<dbReference type="InterPro" id="IPR029210">
    <property type="entry name" value="PfEMP1_NTS"/>
</dbReference>
<feature type="compositionally biased region" description="Acidic residues" evidence="2">
    <location>
        <begin position="858"/>
        <end position="890"/>
    </location>
</feature>
<evidence type="ECO:0000259" key="8">
    <source>
        <dbReference type="Pfam" id="PF22672"/>
    </source>
</evidence>
<evidence type="ECO:0000256" key="1">
    <source>
        <dbReference type="SAM" id="Coils"/>
    </source>
</evidence>
<dbReference type="Pfam" id="PF18562">
    <property type="entry name" value="CIDR1_gamma"/>
    <property type="match status" value="1"/>
</dbReference>
<feature type="compositionally biased region" description="Basic and acidic residues" evidence="2">
    <location>
        <begin position="90"/>
        <end position="101"/>
    </location>
</feature>
<dbReference type="Gene3D" id="1.20.1310.20">
    <property type="entry name" value="Duffy-antigen binding domain"/>
    <property type="match status" value="2"/>
</dbReference>
<dbReference type="InterPro" id="IPR029211">
    <property type="entry name" value="PfEMP1_ATS"/>
</dbReference>
<evidence type="ECO:0000259" key="5">
    <source>
        <dbReference type="Pfam" id="PF15445"/>
    </source>
</evidence>
<dbReference type="Gene3D" id="1.20.58.830">
    <property type="match status" value="3"/>
</dbReference>
<dbReference type="GO" id="GO:0016020">
    <property type="term" value="C:membrane"/>
    <property type="evidence" value="ECO:0007669"/>
    <property type="project" value="InterPro"/>
</dbReference>
<dbReference type="EMBL" id="KE124428">
    <property type="protein sequence ID" value="EWC78506.1"/>
    <property type="molecule type" value="Genomic_DNA"/>
</dbReference>